<dbReference type="Pfam" id="PF11528">
    <property type="entry name" value="DUF3224"/>
    <property type="match status" value="1"/>
</dbReference>
<dbReference type="Gene3D" id="2.40.350.10">
    <property type="entry name" value="SO1590-like"/>
    <property type="match status" value="1"/>
</dbReference>
<dbReference type="SUPFAM" id="SSF159238">
    <property type="entry name" value="SO1590-like"/>
    <property type="match status" value="1"/>
</dbReference>
<gene>
    <name evidence="1" type="ORF">G8759_16285</name>
</gene>
<dbReference type="Proteomes" id="UP000501802">
    <property type="component" value="Chromosome"/>
</dbReference>
<reference evidence="1 2" key="1">
    <citation type="submission" date="2020-03" db="EMBL/GenBank/DDBJ databases">
        <authorList>
            <person name="Kim M.K."/>
        </authorList>
    </citation>
    <scope>NUCLEOTIDE SEQUENCE [LARGE SCALE GENOMIC DNA]</scope>
    <source>
        <strain evidence="1 2">BT328</strain>
    </source>
</reference>
<keyword evidence="2" id="KW-1185">Reference proteome</keyword>
<accession>A0A6G9ANJ0</accession>
<protein>
    <submittedName>
        <fullName evidence="1">DUF3224 domain-containing protein</fullName>
    </submittedName>
</protein>
<dbReference type="InterPro" id="IPR023159">
    <property type="entry name" value="SO1590-like_sf"/>
</dbReference>
<evidence type="ECO:0000313" key="1">
    <source>
        <dbReference type="EMBL" id="QIP14062.1"/>
    </source>
</evidence>
<dbReference type="AlphaFoldDB" id="A0A6G9ANJ0"/>
<proteinExistence type="predicted"/>
<dbReference type="InterPro" id="IPR021607">
    <property type="entry name" value="DUF3224"/>
</dbReference>
<organism evidence="1 2">
    <name type="scientific">Spirosoma aureum</name>
    <dbReference type="NCBI Taxonomy" id="2692134"/>
    <lineage>
        <taxon>Bacteria</taxon>
        <taxon>Pseudomonadati</taxon>
        <taxon>Bacteroidota</taxon>
        <taxon>Cytophagia</taxon>
        <taxon>Cytophagales</taxon>
        <taxon>Cytophagaceae</taxon>
        <taxon>Spirosoma</taxon>
    </lineage>
</organism>
<name>A0A6G9ANJ0_9BACT</name>
<dbReference type="EMBL" id="CP050063">
    <property type="protein sequence ID" value="QIP14062.1"/>
    <property type="molecule type" value="Genomic_DNA"/>
</dbReference>
<dbReference type="KEGG" id="spib:G8759_16285"/>
<evidence type="ECO:0000313" key="2">
    <source>
        <dbReference type="Proteomes" id="UP000501802"/>
    </source>
</evidence>
<dbReference type="RefSeq" id="WP_167209734.1">
    <property type="nucleotide sequence ID" value="NZ_CP050063.1"/>
</dbReference>
<sequence length="130" mass="14393">MKATAQRIYKSWKEDAYDELDGAPKLTQSRVRNTFVGDIEGESWEEYLMMYRSDDSCSFIGLERIIGKLGERSGSFVVQGIGTYENGMAHASLTIIPGSGTGDLIGIRGQGEYVAPKGQYSTVTLDYEFN</sequence>